<keyword evidence="1" id="KW-0732">Signal</keyword>
<protein>
    <submittedName>
        <fullName evidence="2">Uncharacterized protein</fullName>
    </submittedName>
</protein>
<dbReference type="AlphaFoldDB" id="A0A937A694"/>
<sequence>MRTLITIVVLFISISAIAQTEEQELQQKQQEKETKILRKLAIEKGIELQKELNLTINASKVVQKIVFDYSVKANKVLQSKVSAKEKSKNISNLIYFQNQELKKILTVDQFYQYLNMQNVNVAGF</sequence>
<dbReference type="EMBL" id="JAERQJ010000007">
    <property type="protein sequence ID" value="MBL0685069.1"/>
    <property type="molecule type" value="Genomic_DNA"/>
</dbReference>
<evidence type="ECO:0000256" key="1">
    <source>
        <dbReference type="SAM" id="SignalP"/>
    </source>
</evidence>
<name>A0A937A694_9FLAO</name>
<dbReference type="RefSeq" id="WP_201922668.1">
    <property type="nucleotide sequence ID" value="NZ_BAABAX010000020.1"/>
</dbReference>
<feature type="signal peptide" evidence="1">
    <location>
        <begin position="1"/>
        <end position="18"/>
    </location>
</feature>
<feature type="chain" id="PRO_5038125731" evidence="1">
    <location>
        <begin position="19"/>
        <end position="124"/>
    </location>
</feature>
<gene>
    <name evidence="2" type="ORF">JJQ60_16175</name>
</gene>
<comment type="caution">
    <text evidence="2">The sequence shown here is derived from an EMBL/GenBank/DDBJ whole genome shotgun (WGS) entry which is preliminary data.</text>
</comment>
<reference evidence="2" key="1">
    <citation type="submission" date="2021-01" db="EMBL/GenBank/DDBJ databases">
        <authorList>
            <person name="Zhong Y.L."/>
        </authorList>
    </citation>
    <scope>NUCLEOTIDE SEQUENCE</scope>
    <source>
        <strain evidence="2">KCTC 23302</strain>
    </source>
</reference>
<dbReference type="Proteomes" id="UP000651057">
    <property type="component" value="Unassembled WGS sequence"/>
</dbReference>
<organism evidence="2 3">
    <name type="scientific">Aquimarina mytili</name>
    <dbReference type="NCBI Taxonomy" id="874423"/>
    <lineage>
        <taxon>Bacteria</taxon>
        <taxon>Pseudomonadati</taxon>
        <taxon>Bacteroidota</taxon>
        <taxon>Flavobacteriia</taxon>
        <taxon>Flavobacteriales</taxon>
        <taxon>Flavobacteriaceae</taxon>
        <taxon>Aquimarina</taxon>
    </lineage>
</organism>
<evidence type="ECO:0000313" key="3">
    <source>
        <dbReference type="Proteomes" id="UP000651057"/>
    </source>
</evidence>
<accession>A0A937A694</accession>
<keyword evidence="3" id="KW-1185">Reference proteome</keyword>
<evidence type="ECO:0000313" key="2">
    <source>
        <dbReference type="EMBL" id="MBL0685069.1"/>
    </source>
</evidence>
<proteinExistence type="predicted"/>